<accession>A0A134A2Q6</accession>
<sequence length="159" mass="18854">MSFLIFAAPIIFIIIFAIFVMVFASDSKRYRKNLDNSKQMELDNARAQALKAVEEMKRIKEAANKDSNEFRNRQSSLSDQQVYKEDIYEQQVDNSTMNKYQQYYSQNYNKGRNKFSIQRNFDQPSNAKNNTKKLEFSQENFVRGLIANEYLNRDSRRGR</sequence>
<gene>
    <name evidence="3" type="ORF">HMPREF3186_00551</name>
</gene>
<keyword evidence="2" id="KW-0812">Transmembrane</keyword>
<keyword evidence="2" id="KW-1133">Transmembrane helix</keyword>
<evidence type="ECO:0000256" key="2">
    <source>
        <dbReference type="SAM" id="Phobius"/>
    </source>
</evidence>
<dbReference type="AlphaFoldDB" id="A0A134A2Q6"/>
<dbReference type="Proteomes" id="UP000070355">
    <property type="component" value="Unassembled WGS sequence"/>
</dbReference>
<comment type="caution">
    <text evidence="3">The sequence shown here is derived from an EMBL/GenBank/DDBJ whole genome shotgun (WGS) entry which is preliminary data.</text>
</comment>
<proteinExistence type="predicted"/>
<dbReference type="PATRIC" id="fig|1379.3.peg.547"/>
<keyword evidence="2" id="KW-0472">Membrane</keyword>
<dbReference type="STRING" id="1379.HMPREF3186_00551"/>
<protein>
    <submittedName>
        <fullName evidence="3">Putative phage shock protein B</fullName>
    </submittedName>
</protein>
<feature type="compositionally biased region" description="Basic and acidic residues" evidence="1">
    <location>
        <begin position="62"/>
        <end position="72"/>
    </location>
</feature>
<evidence type="ECO:0000313" key="4">
    <source>
        <dbReference type="Proteomes" id="UP000070355"/>
    </source>
</evidence>
<reference evidence="4" key="1">
    <citation type="submission" date="2016-01" db="EMBL/GenBank/DDBJ databases">
        <authorList>
            <person name="Mitreva M."/>
            <person name="Pepin K.H."/>
            <person name="Mihindukulasuriya K.A."/>
            <person name="Fulton R."/>
            <person name="Fronick C."/>
            <person name="O'Laughlin M."/>
            <person name="Miner T."/>
            <person name="Herter B."/>
            <person name="Rosa B.A."/>
            <person name="Cordes M."/>
            <person name="Tomlinson C."/>
            <person name="Wollam A."/>
            <person name="Palsikar V.B."/>
            <person name="Mardis E.R."/>
            <person name="Wilson R.K."/>
        </authorList>
    </citation>
    <scope>NUCLEOTIDE SEQUENCE [LARGE SCALE GENOMIC DNA]</scope>
    <source>
        <strain evidence="4">DNF01167</strain>
    </source>
</reference>
<feature type="region of interest" description="Disordered" evidence="1">
    <location>
        <begin position="62"/>
        <end position="83"/>
    </location>
</feature>
<name>A0A134A2Q6_9BACL</name>
<evidence type="ECO:0000256" key="1">
    <source>
        <dbReference type="SAM" id="MobiDB-lite"/>
    </source>
</evidence>
<dbReference type="OrthoDB" id="2991746at2"/>
<dbReference type="RefSeq" id="WP_060913820.1">
    <property type="nucleotide sequence ID" value="NZ_KQ959936.1"/>
</dbReference>
<dbReference type="EMBL" id="LSDC01000030">
    <property type="protein sequence ID" value="KXB61984.1"/>
    <property type="molecule type" value="Genomic_DNA"/>
</dbReference>
<feature type="transmembrane region" description="Helical" evidence="2">
    <location>
        <begin position="6"/>
        <end position="24"/>
    </location>
</feature>
<organism evidence="3 4">
    <name type="scientific">Gemella haemolysans</name>
    <dbReference type="NCBI Taxonomy" id="1379"/>
    <lineage>
        <taxon>Bacteria</taxon>
        <taxon>Bacillati</taxon>
        <taxon>Bacillota</taxon>
        <taxon>Bacilli</taxon>
        <taxon>Bacillales</taxon>
        <taxon>Gemellaceae</taxon>
        <taxon>Gemella</taxon>
    </lineage>
</organism>
<evidence type="ECO:0000313" key="3">
    <source>
        <dbReference type="EMBL" id="KXB61984.1"/>
    </source>
</evidence>